<evidence type="ECO:0000256" key="3">
    <source>
        <dbReference type="SAM" id="SignalP"/>
    </source>
</evidence>
<accession>A0A5N1IL56</accession>
<evidence type="ECO:0000256" key="1">
    <source>
        <dbReference type="SAM" id="Coils"/>
    </source>
</evidence>
<reference evidence="4 5" key="1">
    <citation type="submission" date="2019-09" db="EMBL/GenBank/DDBJ databases">
        <title>Genome sequence of Adhaeribacter sp. M2.</title>
        <authorList>
            <person name="Srinivasan S."/>
        </authorList>
    </citation>
    <scope>NUCLEOTIDE SEQUENCE [LARGE SCALE GENOMIC DNA]</scope>
    <source>
        <strain evidence="4 5">M2</strain>
    </source>
</reference>
<organism evidence="4 5">
    <name type="scientific">Adhaeribacter soli</name>
    <dbReference type="NCBI Taxonomy" id="2607655"/>
    <lineage>
        <taxon>Bacteria</taxon>
        <taxon>Pseudomonadati</taxon>
        <taxon>Bacteroidota</taxon>
        <taxon>Cytophagia</taxon>
        <taxon>Cytophagales</taxon>
        <taxon>Hymenobacteraceae</taxon>
        <taxon>Adhaeribacter</taxon>
    </lineage>
</organism>
<feature type="region of interest" description="Disordered" evidence="2">
    <location>
        <begin position="744"/>
        <end position="778"/>
    </location>
</feature>
<keyword evidence="1" id="KW-0175">Coiled coil</keyword>
<feature type="compositionally biased region" description="Basic residues" evidence="2">
    <location>
        <begin position="201"/>
        <end position="212"/>
    </location>
</feature>
<feature type="signal peptide" evidence="3">
    <location>
        <begin position="1"/>
        <end position="19"/>
    </location>
</feature>
<dbReference type="EMBL" id="VTWT01000012">
    <property type="protein sequence ID" value="KAA9325384.1"/>
    <property type="molecule type" value="Genomic_DNA"/>
</dbReference>
<evidence type="ECO:0000313" key="4">
    <source>
        <dbReference type="EMBL" id="KAA9325384.1"/>
    </source>
</evidence>
<gene>
    <name evidence="4" type="ORF">F0P94_17490</name>
</gene>
<feature type="coiled-coil region" evidence="1">
    <location>
        <begin position="787"/>
        <end position="820"/>
    </location>
</feature>
<feature type="compositionally biased region" description="Low complexity" evidence="2">
    <location>
        <begin position="191"/>
        <end position="200"/>
    </location>
</feature>
<evidence type="ECO:0000256" key="2">
    <source>
        <dbReference type="SAM" id="MobiDB-lite"/>
    </source>
</evidence>
<dbReference type="RefSeq" id="WP_150905467.1">
    <property type="nucleotide sequence ID" value="NZ_VTWT01000012.1"/>
</dbReference>
<evidence type="ECO:0000313" key="5">
    <source>
        <dbReference type="Proteomes" id="UP000326570"/>
    </source>
</evidence>
<feature type="region of interest" description="Disordered" evidence="2">
    <location>
        <begin position="171"/>
        <end position="263"/>
    </location>
</feature>
<feature type="compositionally biased region" description="Acidic residues" evidence="2">
    <location>
        <begin position="1729"/>
        <end position="1740"/>
    </location>
</feature>
<feature type="compositionally biased region" description="Pro residues" evidence="2">
    <location>
        <begin position="1808"/>
        <end position="1818"/>
    </location>
</feature>
<name>A0A5N1IL56_9BACT</name>
<sequence length="1906" mass="210115">MRYLLLIIFFFSTFLSVQAQVGKFSDDPAKFITEVPQMMAPTRNDNAMKVANMLETAWNSGKISHEQKERIVKFAQAMQAKKMKPRPHFENYFGAIGSAVNVHSLTGAGLNQVMDVIDITYEKEDPKAVEQFMASAYRFLDTKVLYKTTTNSLRMLGGSFNFEYRYGNEPEEEEIKPPLPIVKKDPPKPAAPAKKTTTKSTAKKTTTKKTTKPKNNGWDDWGGWGDEPADDKKAAKSDDGWGTDDWGSTPEPEVKTAEPEAQDFSLNKYIPEDQPIVKGPAIVIKDADLFMVSQFDSVTIKNTKGVVSLAKNIFVGKGGTFAWNVNGNEASVELKKYNFDITRAEFKAEGATIKYDAVLAEPVEGVFEYRSKKRNTTADTGFPRFASFTNDAKLKNLGENIGYRGGFTLVGSKIMSAALDNSFSFIAVKLNGERKFKSFSRSYLLGDTLLTADRAGITIYQNQDSITHPGMGFKFSKPRNQLKMIRNNNDALKYSPFQDSYHKMEITADLLVWNLADPKINFSILVAKDQVSAQIESMDYFSDVRYQQLKGIASFHPLQMIVGYAQKKGTDKFYAMDVARENKIKEPTLKKAMASLAQDGYIDFNTTTGYITLKPKAKHYVNSHRDKKDFDHITIKSRAPSGRNATLNMENKELLLRGVRQFAFSTDSGAIIVRPDSGIVRVRKNRDMEFSGRVVTPNFIFKGTGFNFSYNDFWIDMPRIDSLIFRTKKTKKDKAKQEKVEINGQNLAAAQDKTVGEKDEKAKKEDQAQVDAPEDFPEDDSVRLQKIKALKLEKKLAKQKAKEEKKKAKALAKAQKAKKKKPQLDEFGDPIIEEDPVVAQEAAKPAEAKKKAPVSTEKALTGLNGKLYLNKPNNKSGRKKIPGYPMFDASTGAVVYFNKPDVLGGAYDSSVYFTIPPFKLDSMGSTSQSAVNFKGTFHSGNIFPPIETRLTVMPDQSLGFEYKAPEGGFPAYGNKGGFKGTVLLNANGLQGNGSINYLTSTLKSDTFTFYLDSVTTTRGISGAIAASKDPEGIFPAANIGHFSMKWKVNQDSLVLNKPDTLFNKETMDPIKLYDGKFTYVGQTVITPNGLLGHGTVESEESSVKSPHFKFQKTHFKANNAVFAIKSDNPDKPALLATDVFMDYDFKRGSANFAPEKAGFASTELPHSQFKTSLSGGNWDFKKKIVTMKEVEGGDISKSYFYSTRADQDSTNILKFNATSGYYDLSTYTLKAGGVPYIRSNDAHIFPTDGNVEITGDADLKVLQNSQIAMDTLNKFHKLANGEIDILSGKDFQGFADLQYTNSMGQTFPIKMGNFTRDSVIVEKGEPPVFITKAIGNIPDTQKFFIMPKILYRGDVHMTSNKQLLDFDGEMKLAFGDEASADWFPYKNTVNPDSVRITVKDMKTADGEPLVTGLHISSGSSKVYSTFVSKKADETDLSLFTVDGVLSYDKMSREFKLGDEQKAYADSYQGNVMLYNDSASIAKYEGSFNLIKPDKDFRLKAAGDAVANLDSGSVRFDSFLAFDINLPSSAWAQMGSLIADNTSGAPEAIDNSSTLLFKLGEFIGNKGVQDYVNKTSANHVPFTKVSPKLIHSLVFNEVKLKWSPKNNAWYSVGPLSLANIDKKDINARIGGHIEIKRIGEAEVISIYLEANPTTWYYLNYSEYALTVASSDGKFNQMLASKLKPAGTVATTFTPVAGESIDRNNFVKSFRDAYLGGKGEPLVDAPAVQINDEEPPMEEGEEGATATKKKKKKKKKGTATDEEGMMGEGDTIADDGSGALAEEEAPAKKKKKGKAKATEEGDLGADAPVDAPPADTPPADTPTEEPAEKPAKKKKEKTVEEPADAPMEDPATEEAPAKKKKKEKAVEPPADADTGGGDIPAEEEAPVKKKKEKKPKKGEEEADVDMAP</sequence>
<feature type="compositionally biased region" description="Basic residues" evidence="2">
    <location>
        <begin position="1745"/>
        <end position="1755"/>
    </location>
</feature>
<comment type="caution">
    <text evidence="4">The sequence shown here is derived from an EMBL/GenBank/DDBJ whole genome shotgun (WGS) entry which is preliminary data.</text>
</comment>
<feature type="region of interest" description="Disordered" evidence="2">
    <location>
        <begin position="1723"/>
        <end position="1906"/>
    </location>
</feature>
<protein>
    <submittedName>
        <fullName evidence="4">Uncharacterized protein</fullName>
    </submittedName>
</protein>
<feature type="chain" id="PRO_5025069992" evidence="3">
    <location>
        <begin position="20"/>
        <end position="1906"/>
    </location>
</feature>
<feature type="compositionally biased region" description="Acidic residues" evidence="2">
    <location>
        <begin position="1839"/>
        <end position="1850"/>
    </location>
</feature>
<dbReference type="Proteomes" id="UP000326570">
    <property type="component" value="Unassembled WGS sequence"/>
</dbReference>
<keyword evidence="5" id="KW-1185">Reference proteome</keyword>
<feature type="compositionally biased region" description="Basic and acidic residues" evidence="2">
    <location>
        <begin position="230"/>
        <end position="239"/>
    </location>
</feature>
<keyword evidence="3" id="KW-0732">Signal</keyword>
<proteinExistence type="predicted"/>
<feature type="compositionally biased region" description="Basic and acidic residues" evidence="2">
    <location>
        <begin position="754"/>
        <end position="767"/>
    </location>
</feature>